<evidence type="ECO:0000313" key="4">
    <source>
        <dbReference type="EMBL" id="GAA1874902.1"/>
    </source>
</evidence>
<keyword evidence="2" id="KW-0812">Transmembrane</keyword>
<organism evidence="4 5">
    <name type="scientific">Pseudonocardia ailaonensis</name>
    <dbReference type="NCBI Taxonomy" id="367279"/>
    <lineage>
        <taxon>Bacteria</taxon>
        <taxon>Bacillati</taxon>
        <taxon>Actinomycetota</taxon>
        <taxon>Actinomycetes</taxon>
        <taxon>Pseudonocardiales</taxon>
        <taxon>Pseudonocardiaceae</taxon>
        <taxon>Pseudonocardia</taxon>
    </lineage>
</organism>
<dbReference type="PROSITE" id="PS51677">
    <property type="entry name" value="NODB"/>
    <property type="match status" value="1"/>
</dbReference>
<dbReference type="InterPro" id="IPR011330">
    <property type="entry name" value="Glyco_hydro/deAcase_b/a-brl"/>
</dbReference>
<proteinExistence type="predicted"/>
<dbReference type="InterPro" id="IPR002509">
    <property type="entry name" value="NODB_dom"/>
</dbReference>
<dbReference type="EMBL" id="BAAAQK010000028">
    <property type="protein sequence ID" value="GAA1874902.1"/>
    <property type="molecule type" value="Genomic_DNA"/>
</dbReference>
<name>A0ABN2NM09_9PSEU</name>
<dbReference type="Proteomes" id="UP001500449">
    <property type="component" value="Unassembled WGS sequence"/>
</dbReference>
<keyword evidence="5" id="KW-1185">Reference proteome</keyword>
<feature type="compositionally biased region" description="Low complexity" evidence="1">
    <location>
        <begin position="274"/>
        <end position="292"/>
    </location>
</feature>
<sequence length="292" mass="30701">MSPTSRSAPRPSVWAWVAFVTACGVVVSAMLFNPTATGTPTVVGPVAAPPTAAAVRTGPVRPLANDCRAGTVHLTFDDGPGAHTAQLLDELSALHMQAVFFVMAERVAGREADIRREVALGDVVGNHTYRHFNLVTGEDLAGVARKPWTDTQVRFELQKANDIIQAAGAPRPTLYRPPYGSVDPQVDAVARTLGLRLVMPWSDTQDTFDDGHDTDPGATPASVADHVLSGLKPGTIITLHDGDQDAALISATALQTIVDGLNKRHYCVSPRLPADATGGALTSGTASTGRDE</sequence>
<dbReference type="SUPFAM" id="SSF88713">
    <property type="entry name" value="Glycoside hydrolase/deacetylase"/>
    <property type="match status" value="1"/>
</dbReference>
<feature type="transmembrane region" description="Helical" evidence="2">
    <location>
        <begin position="12"/>
        <end position="32"/>
    </location>
</feature>
<dbReference type="RefSeq" id="WP_344426088.1">
    <property type="nucleotide sequence ID" value="NZ_BAAAQK010000028.1"/>
</dbReference>
<keyword evidence="2" id="KW-1133">Transmembrane helix</keyword>
<evidence type="ECO:0000313" key="5">
    <source>
        <dbReference type="Proteomes" id="UP001500449"/>
    </source>
</evidence>
<feature type="domain" description="NodB homology" evidence="3">
    <location>
        <begin position="70"/>
        <end position="269"/>
    </location>
</feature>
<dbReference type="InterPro" id="IPR050248">
    <property type="entry name" value="Polysacc_deacetylase_ArnD"/>
</dbReference>
<evidence type="ECO:0000259" key="3">
    <source>
        <dbReference type="PROSITE" id="PS51677"/>
    </source>
</evidence>
<evidence type="ECO:0000256" key="1">
    <source>
        <dbReference type="SAM" id="MobiDB-lite"/>
    </source>
</evidence>
<accession>A0ABN2NM09</accession>
<dbReference type="PANTHER" id="PTHR10587">
    <property type="entry name" value="GLYCOSYL TRANSFERASE-RELATED"/>
    <property type="match status" value="1"/>
</dbReference>
<dbReference type="Pfam" id="PF01522">
    <property type="entry name" value="Polysacc_deac_1"/>
    <property type="match status" value="1"/>
</dbReference>
<dbReference type="CDD" id="cd10917">
    <property type="entry name" value="CE4_NodB_like_6s_7s"/>
    <property type="match status" value="1"/>
</dbReference>
<gene>
    <name evidence="4" type="ORF">GCM10009836_65110</name>
</gene>
<comment type="caution">
    <text evidence="4">The sequence shown here is derived from an EMBL/GenBank/DDBJ whole genome shotgun (WGS) entry which is preliminary data.</text>
</comment>
<feature type="region of interest" description="Disordered" evidence="1">
    <location>
        <begin position="272"/>
        <end position="292"/>
    </location>
</feature>
<reference evidence="4 5" key="1">
    <citation type="journal article" date="2019" name="Int. J. Syst. Evol. Microbiol.">
        <title>The Global Catalogue of Microorganisms (GCM) 10K type strain sequencing project: providing services to taxonomists for standard genome sequencing and annotation.</title>
        <authorList>
            <consortium name="The Broad Institute Genomics Platform"/>
            <consortium name="The Broad Institute Genome Sequencing Center for Infectious Disease"/>
            <person name="Wu L."/>
            <person name="Ma J."/>
        </authorList>
    </citation>
    <scope>NUCLEOTIDE SEQUENCE [LARGE SCALE GENOMIC DNA]</scope>
    <source>
        <strain evidence="4 5">JCM 16009</strain>
    </source>
</reference>
<dbReference type="Gene3D" id="3.20.20.370">
    <property type="entry name" value="Glycoside hydrolase/deacetylase"/>
    <property type="match status" value="1"/>
</dbReference>
<keyword evidence="2" id="KW-0472">Membrane</keyword>
<protein>
    <recommendedName>
        <fullName evidence="3">NodB homology domain-containing protein</fullName>
    </recommendedName>
</protein>
<evidence type="ECO:0000256" key="2">
    <source>
        <dbReference type="SAM" id="Phobius"/>
    </source>
</evidence>
<dbReference type="PROSITE" id="PS51257">
    <property type="entry name" value="PROKAR_LIPOPROTEIN"/>
    <property type="match status" value="1"/>
</dbReference>